<dbReference type="Gene3D" id="2.30.31.10">
    <property type="entry name" value="Transcriptional Coactivator Pc4, Chain A"/>
    <property type="match status" value="1"/>
</dbReference>
<reference evidence="1 2" key="1">
    <citation type="submission" date="2016-10" db="EMBL/GenBank/DDBJ databases">
        <authorList>
            <person name="Cai Z."/>
        </authorList>
    </citation>
    <scope>NUCLEOTIDE SEQUENCE [LARGE SCALE GENOMIC DNA]</scope>
</reference>
<proteinExistence type="predicted"/>
<dbReference type="InterPro" id="IPR009044">
    <property type="entry name" value="ssDNA-bd_transcriptional_reg"/>
</dbReference>
<organism evidence="1 2">
    <name type="scientific">Tetradesmus obliquus</name>
    <name type="common">Green alga</name>
    <name type="synonym">Acutodesmus obliquus</name>
    <dbReference type="NCBI Taxonomy" id="3088"/>
    <lineage>
        <taxon>Eukaryota</taxon>
        <taxon>Viridiplantae</taxon>
        <taxon>Chlorophyta</taxon>
        <taxon>core chlorophytes</taxon>
        <taxon>Chlorophyceae</taxon>
        <taxon>CS clade</taxon>
        <taxon>Sphaeropleales</taxon>
        <taxon>Scenedesmaceae</taxon>
        <taxon>Tetradesmus</taxon>
    </lineage>
</organism>
<gene>
    <name evidence="1" type="ORF">BQ4739_LOCUS7589</name>
</gene>
<dbReference type="GO" id="GO:0006355">
    <property type="term" value="P:regulation of DNA-templated transcription"/>
    <property type="evidence" value="ECO:0007669"/>
    <property type="project" value="InterPro"/>
</dbReference>
<accession>A0A383VNS0</accession>
<evidence type="ECO:0000313" key="1">
    <source>
        <dbReference type="EMBL" id="SZX67168.1"/>
    </source>
</evidence>
<dbReference type="EMBL" id="FNXT01000773">
    <property type="protein sequence ID" value="SZX67168.1"/>
    <property type="molecule type" value="Genomic_DNA"/>
</dbReference>
<evidence type="ECO:0000313" key="2">
    <source>
        <dbReference type="Proteomes" id="UP000256970"/>
    </source>
</evidence>
<protein>
    <submittedName>
        <fullName evidence="1">Uncharacterized protein</fullName>
    </submittedName>
</protein>
<dbReference type="GO" id="GO:0003677">
    <property type="term" value="F:DNA binding"/>
    <property type="evidence" value="ECO:0007669"/>
    <property type="project" value="InterPro"/>
</dbReference>
<dbReference type="SUPFAM" id="SSF54447">
    <property type="entry name" value="ssDNA-binding transcriptional regulator domain"/>
    <property type="match status" value="1"/>
</dbReference>
<name>A0A383VNS0_TETOB</name>
<dbReference type="Proteomes" id="UP000256970">
    <property type="component" value="Unassembled WGS sequence"/>
</dbReference>
<sequence length="206" mass="22080">MASVELGYTEYTDFGFACDESGCVLAVQQQDSKHAQSTPSLTSLLSGTDWSLGMLPVTTPSQTRFEAFLPTSSSETVDYQLASSSSAASFSCVASGPGWQVALEPAELSELVHMLVQLRMAVASLQYQGLWQAGKGKRPPSRAKWESEGLGLTAVYCPGEPGFSVELRFSAQGRDMRLSWPPKVAADVITAFDDEMGLRPLAARGT</sequence>
<keyword evidence="2" id="KW-1185">Reference proteome</keyword>
<dbReference type="AlphaFoldDB" id="A0A383VNS0"/>